<dbReference type="EC" id="2.7.13.3" evidence="3"/>
<evidence type="ECO:0000313" key="14">
    <source>
        <dbReference type="Proteomes" id="UP001241537"/>
    </source>
</evidence>
<dbReference type="PANTHER" id="PTHR43065:SF10">
    <property type="entry name" value="PEROXIDE STRESS-ACTIVATED HISTIDINE KINASE MAK3"/>
    <property type="match status" value="1"/>
</dbReference>
<dbReference type="RefSeq" id="WP_307253305.1">
    <property type="nucleotide sequence ID" value="NZ_JAUSTO010000003.1"/>
</dbReference>
<sequence length="548" mass="61182">MKRLRFSIENKILIPFVSITLVCILAFCLIFFFTEYQLKLQAESTNARTMSAALNAEINRSSHSSAITELLERNALFRDSENLFLYDSKGEPVLSPRSFGQDELILSESTDNRLGWHIVFAISRSALAFTILEEQRYMILSAIAMMLVIVQTSTFVAYNISNPIRELSALCTRISQNPDRSSAEVVEYADRYDEIGQLAAAFRAMMESLRRHTDELNWVKALNVSIVQNLPLGVIVYNEAQNLIFRNARAEEMLSHTEERDPKGLSLEQLVEEALRRGEVLPVQLRLSNPSGKTRSLELGVWELREADRNTPLGSLCTVDDVTYRQHIEEKIARDEKLAYTGQLAADVAHEARNPLAGIRAGLQVISRKLPEERDSRLCTEMIREVDRVNLLIENLVNLSRKRESEKTTVNLNALCDEILLLYNKVAENKGVTLSAKLGGALWLFADEQEIRQILINLINNSLKAMPEGGTVTLIGEQSAEGIGISVSDSGQGMSQEELESALHGSSGGLGISIVRRLVQRNGGSFRMCSAPEQGTTVYLSFRGTETP</sequence>
<dbReference type="SMART" id="SM00387">
    <property type="entry name" value="HATPase_c"/>
    <property type="match status" value="1"/>
</dbReference>
<dbReference type="AlphaFoldDB" id="A0AAE3V9C3"/>
<dbReference type="GO" id="GO:0016020">
    <property type="term" value="C:membrane"/>
    <property type="evidence" value="ECO:0007669"/>
    <property type="project" value="UniProtKB-SubCell"/>
</dbReference>
<dbReference type="Gene3D" id="3.30.450.20">
    <property type="entry name" value="PAS domain"/>
    <property type="match status" value="1"/>
</dbReference>
<accession>A0AAE3V9C3</accession>
<keyword evidence="6" id="KW-0547">Nucleotide-binding</keyword>
<dbReference type="PROSITE" id="PS50885">
    <property type="entry name" value="HAMP"/>
    <property type="match status" value="1"/>
</dbReference>
<dbReference type="Gene3D" id="1.10.8.500">
    <property type="entry name" value="HAMP domain in histidine kinase"/>
    <property type="match status" value="1"/>
</dbReference>
<evidence type="ECO:0000256" key="7">
    <source>
        <dbReference type="ARBA" id="ARBA00022777"/>
    </source>
</evidence>
<evidence type="ECO:0000256" key="6">
    <source>
        <dbReference type="ARBA" id="ARBA00022741"/>
    </source>
</evidence>
<dbReference type="SUPFAM" id="SSF55785">
    <property type="entry name" value="PYP-like sensor domain (PAS domain)"/>
    <property type="match status" value="1"/>
</dbReference>
<dbReference type="InterPro" id="IPR003661">
    <property type="entry name" value="HisK_dim/P_dom"/>
</dbReference>
<feature type="domain" description="HAMP" evidence="12">
    <location>
        <begin position="158"/>
        <end position="214"/>
    </location>
</feature>
<dbReference type="CDD" id="cd06225">
    <property type="entry name" value="HAMP"/>
    <property type="match status" value="1"/>
</dbReference>
<dbReference type="SUPFAM" id="SSF158472">
    <property type="entry name" value="HAMP domain-like"/>
    <property type="match status" value="1"/>
</dbReference>
<dbReference type="Pfam" id="PF00672">
    <property type="entry name" value="HAMP"/>
    <property type="match status" value="1"/>
</dbReference>
<dbReference type="SMART" id="SM00304">
    <property type="entry name" value="HAMP"/>
    <property type="match status" value="1"/>
</dbReference>
<dbReference type="Gene3D" id="3.30.2200.10">
    <property type="entry name" value="histidine kinase doma clostridium symbiosum atcc 14940"/>
    <property type="match status" value="1"/>
</dbReference>
<dbReference type="GO" id="GO:0005524">
    <property type="term" value="F:ATP binding"/>
    <property type="evidence" value="ECO:0007669"/>
    <property type="project" value="UniProtKB-KW"/>
</dbReference>
<dbReference type="Gene3D" id="1.10.287.130">
    <property type="match status" value="1"/>
</dbReference>
<evidence type="ECO:0000256" key="8">
    <source>
        <dbReference type="ARBA" id="ARBA00022840"/>
    </source>
</evidence>
<keyword evidence="10" id="KW-0812">Transmembrane</keyword>
<dbReference type="InterPro" id="IPR036890">
    <property type="entry name" value="HATPase_C_sf"/>
</dbReference>
<keyword evidence="7 13" id="KW-0418">Kinase</keyword>
<protein>
    <recommendedName>
        <fullName evidence="3">histidine kinase</fullName>
        <ecNumber evidence="3">2.7.13.3</ecNumber>
    </recommendedName>
</protein>
<evidence type="ECO:0000256" key="10">
    <source>
        <dbReference type="SAM" id="Phobius"/>
    </source>
</evidence>
<dbReference type="InterPro" id="IPR004358">
    <property type="entry name" value="Sig_transdc_His_kin-like_C"/>
</dbReference>
<keyword evidence="8" id="KW-0067">ATP-binding</keyword>
<dbReference type="InterPro" id="IPR036097">
    <property type="entry name" value="HisK_dim/P_sf"/>
</dbReference>
<dbReference type="Pfam" id="PF02518">
    <property type="entry name" value="HATPase_c"/>
    <property type="match status" value="1"/>
</dbReference>
<evidence type="ECO:0000256" key="3">
    <source>
        <dbReference type="ARBA" id="ARBA00012438"/>
    </source>
</evidence>
<evidence type="ECO:0000256" key="9">
    <source>
        <dbReference type="ARBA" id="ARBA00023012"/>
    </source>
</evidence>
<evidence type="ECO:0000256" key="1">
    <source>
        <dbReference type="ARBA" id="ARBA00000085"/>
    </source>
</evidence>
<dbReference type="EMBL" id="JAUSTO010000003">
    <property type="protein sequence ID" value="MDQ0152053.1"/>
    <property type="molecule type" value="Genomic_DNA"/>
</dbReference>
<dbReference type="InterPro" id="IPR003594">
    <property type="entry name" value="HATPase_dom"/>
</dbReference>
<dbReference type="Proteomes" id="UP001241537">
    <property type="component" value="Unassembled WGS sequence"/>
</dbReference>
<dbReference type="PROSITE" id="PS50109">
    <property type="entry name" value="HIS_KIN"/>
    <property type="match status" value="1"/>
</dbReference>
<reference evidence="13" key="1">
    <citation type="submission" date="2023-07" db="EMBL/GenBank/DDBJ databases">
        <title>Genomic Encyclopedia of Type Strains, Phase IV (KMG-IV): sequencing the most valuable type-strain genomes for metagenomic binning, comparative biology and taxonomic classification.</title>
        <authorList>
            <person name="Goeker M."/>
        </authorList>
    </citation>
    <scope>NUCLEOTIDE SEQUENCE</scope>
    <source>
        <strain evidence="13">DSM 19659</strain>
    </source>
</reference>
<evidence type="ECO:0000256" key="5">
    <source>
        <dbReference type="ARBA" id="ARBA00022679"/>
    </source>
</evidence>
<dbReference type="SUPFAM" id="SSF47384">
    <property type="entry name" value="Homodimeric domain of signal transducing histidine kinase"/>
    <property type="match status" value="1"/>
</dbReference>
<gene>
    <name evidence="13" type="ORF">J2S20_000735</name>
</gene>
<feature type="transmembrane region" description="Helical" evidence="10">
    <location>
        <begin position="12"/>
        <end position="33"/>
    </location>
</feature>
<dbReference type="SUPFAM" id="SSF55874">
    <property type="entry name" value="ATPase domain of HSP90 chaperone/DNA topoisomerase II/histidine kinase"/>
    <property type="match status" value="1"/>
</dbReference>
<dbReference type="GO" id="GO:0000155">
    <property type="term" value="F:phosphorelay sensor kinase activity"/>
    <property type="evidence" value="ECO:0007669"/>
    <property type="project" value="InterPro"/>
</dbReference>
<dbReference type="InterPro" id="IPR003660">
    <property type="entry name" value="HAMP_dom"/>
</dbReference>
<keyword evidence="9" id="KW-0902">Two-component regulatory system</keyword>
<dbReference type="Gene3D" id="3.30.565.10">
    <property type="entry name" value="Histidine kinase-like ATPase, C-terminal domain"/>
    <property type="match status" value="1"/>
</dbReference>
<keyword evidence="14" id="KW-1185">Reference proteome</keyword>
<keyword evidence="10" id="KW-1133">Transmembrane helix</keyword>
<dbReference type="Pfam" id="PF00512">
    <property type="entry name" value="HisKA"/>
    <property type="match status" value="1"/>
</dbReference>
<feature type="domain" description="Histidine kinase" evidence="11">
    <location>
        <begin position="347"/>
        <end position="546"/>
    </location>
</feature>
<dbReference type="CDD" id="cd00082">
    <property type="entry name" value="HisKA"/>
    <property type="match status" value="1"/>
</dbReference>
<evidence type="ECO:0000259" key="12">
    <source>
        <dbReference type="PROSITE" id="PS50885"/>
    </source>
</evidence>
<comment type="caution">
    <text evidence="13">The sequence shown here is derived from an EMBL/GenBank/DDBJ whole genome shotgun (WGS) entry which is preliminary data.</text>
</comment>
<comment type="subcellular location">
    <subcellularLocation>
        <location evidence="2">Membrane</location>
    </subcellularLocation>
</comment>
<dbReference type="PRINTS" id="PR00344">
    <property type="entry name" value="BCTRLSENSOR"/>
</dbReference>
<keyword evidence="10" id="KW-0472">Membrane</keyword>
<organism evidence="13 14">
    <name type="scientific">Moryella indoligenes</name>
    <dbReference type="NCBI Taxonomy" id="371674"/>
    <lineage>
        <taxon>Bacteria</taxon>
        <taxon>Bacillati</taxon>
        <taxon>Bacillota</taxon>
        <taxon>Clostridia</taxon>
        <taxon>Lachnospirales</taxon>
        <taxon>Lachnospiraceae</taxon>
        <taxon>Moryella</taxon>
    </lineage>
</organism>
<dbReference type="SMART" id="SM00388">
    <property type="entry name" value="HisKA"/>
    <property type="match status" value="1"/>
</dbReference>
<comment type="catalytic activity">
    <reaction evidence="1">
        <text>ATP + protein L-histidine = ADP + protein N-phospho-L-histidine.</text>
        <dbReference type="EC" id="2.7.13.3"/>
    </reaction>
</comment>
<evidence type="ECO:0000256" key="2">
    <source>
        <dbReference type="ARBA" id="ARBA00004370"/>
    </source>
</evidence>
<keyword evidence="5" id="KW-0808">Transferase</keyword>
<evidence type="ECO:0000256" key="4">
    <source>
        <dbReference type="ARBA" id="ARBA00022553"/>
    </source>
</evidence>
<dbReference type="InterPro" id="IPR035965">
    <property type="entry name" value="PAS-like_dom_sf"/>
</dbReference>
<proteinExistence type="predicted"/>
<evidence type="ECO:0000259" key="11">
    <source>
        <dbReference type="PROSITE" id="PS50109"/>
    </source>
</evidence>
<dbReference type="PANTHER" id="PTHR43065">
    <property type="entry name" value="SENSOR HISTIDINE KINASE"/>
    <property type="match status" value="1"/>
</dbReference>
<evidence type="ECO:0000313" key="13">
    <source>
        <dbReference type="EMBL" id="MDQ0152053.1"/>
    </source>
</evidence>
<keyword evidence="4" id="KW-0597">Phosphoprotein</keyword>
<name>A0AAE3V9C3_9FIRM</name>
<dbReference type="InterPro" id="IPR005467">
    <property type="entry name" value="His_kinase_dom"/>
</dbReference>